<feature type="transmembrane region" description="Helical" evidence="1">
    <location>
        <begin position="189"/>
        <end position="207"/>
    </location>
</feature>
<evidence type="ECO:0000313" key="2">
    <source>
        <dbReference type="EMBL" id="OHA13501.1"/>
    </source>
</evidence>
<feature type="transmembrane region" description="Helical" evidence="1">
    <location>
        <begin position="79"/>
        <end position="96"/>
    </location>
</feature>
<comment type="caution">
    <text evidence="2">The sequence shown here is derived from an EMBL/GenBank/DDBJ whole genome shotgun (WGS) entry which is preliminary data.</text>
</comment>
<evidence type="ECO:0000256" key="1">
    <source>
        <dbReference type="SAM" id="Phobius"/>
    </source>
</evidence>
<organism evidence="2 3">
    <name type="scientific">Candidatus Tagabacteria bacterium RIFCSPLOWO2_01_FULL_39_11</name>
    <dbReference type="NCBI Taxonomy" id="1802295"/>
    <lineage>
        <taxon>Bacteria</taxon>
        <taxon>Candidatus Tagaibacteriota</taxon>
    </lineage>
</organism>
<keyword evidence="1" id="KW-0812">Transmembrane</keyword>
<feature type="transmembrane region" description="Helical" evidence="1">
    <location>
        <begin position="251"/>
        <end position="267"/>
    </location>
</feature>
<feature type="transmembrane region" description="Helical" evidence="1">
    <location>
        <begin position="315"/>
        <end position="332"/>
    </location>
</feature>
<feature type="transmembrane region" description="Helical" evidence="1">
    <location>
        <begin position="338"/>
        <end position="356"/>
    </location>
</feature>
<accession>A0A1G2LRS9</accession>
<feature type="transmembrane region" description="Helical" evidence="1">
    <location>
        <begin position="149"/>
        <end position="168"/>
    </location>
</feature>
<dbReference type="GO" id="GO:0005886">
    <property type="term" value="C:plasma membrane"/>
    <property type="evidence" value="ECO:0007669"/>
    <property type="project" value="UniProtKB-SubCell"/>
</dbReference>
<dbReference type="AlphaFoldDB" id="A0A1G2LRS9"/>
<keyword evidence="1" id="KW-0472">Membrane</keyword>
<keyword evidence="1" id="KW-1133">Transmembrane helix</keyword>
<protein>
    <recommendedName>
        <fullName evidence="4">Glycosyltransferase RgtA/B/C/D-like domain-containing protein</fullName>
    </recommendedName>
</protein>
<gene>
    <name evidence="2" type="ORF">A2909_00635</name>
</gene>
<evidence type="ECO:0008006" key="4">
    <source>
        <dbReference type="Google" id="ProtNLM"/>
    </source>
</evidence>
<dbReference type="Pfam" id="PF26314">
    <property type="entry name" value="MptA_B_family"/>
    <property type="match status" value="1"/>
</dbReference>
<feature type="transmembrane region" description="Helical" evidence="1">
    <location>
        <begin position="47"/>
        <end position="67"/>
    </location>
</feature>
<evidence type="ECO:0000313" key="3">
    <source>
        <dbReference type="Proteomes" id="UP000178302"/>
    </source>
</evidence>
<dbReference type="EMBL" id="MHQZ01000033">
    <property type="protein sequence ID" value="OHA13501.1"/>
    <property type="molecule type" value="Genomic_DNA"/>
</dbReference>
<sequence length="379" mass="44152">MSSDLAYYFTYAKIFSYYHQNPYLVSPASVFLGEASNFFSDYYWLDVPYLSGPLLLLITAVINFWLGQSFYLNVVALKLLYSLAFFLAGGLLLNLINWRKNPMAGLISILYFWNPFLIINTAGQGHPESLLVFLLLLALWFFVKKRYTLVGLCLNFAVAIKIFPLILLPLFGRALKEKSGSYRPHLKSIFFGSLLPFVLIWSLAAFYNFLPQSTTLAKLAQEPNDGLFISFFHPFFGLSSPVLVWLKWLGFLIFCAIYGFLFFHRFYSQGALPVLAKKFGLALLVFLIFVMYFIQSWYFVCLVPLFLVVGRRREIDWAFYLSFFNGLAYFILAKYYYAMILLLFLVPWFFILINIFDKGYEMAYSFTRLQRSIGFRKKR</sequence>
<dbReference type="Proteomes" id="UP000178302">
    <property type="component" value="Unassembled WGS sequence"/>
</dbReference>
<proteinExistence type="predicted"/>
<dbReference type="GO" id="GO:0016758">
    <property type="term" value="F:hexosyltransferase activity"/>
    <property type="evidence" value="ECO:0007669"/>
    <property type="project" value="InterPro"/>
</dbReference>
<reference evidence="2 3" key="1">
    <citation type="journal article" date="2016" name="Nat. Commun.">
        <title>Thousands of microbial genomes shed light on interconnected biogeochemical processes in an aquifer system.</title>
        <authorList>
            <person name="Anantharaman K."/>
            <person name="Brown C.T."/>
            <person name="Hug L.A."/>
            <person name="Sharon I."/>
            <person name="Castelle C.J."/>
            <person name="Probst A.J."/>
            <person name="Thomas B.C."/>
            <person name="Singh A."/>
            <person name="Wilkins M.J."/>
            <person name="Karaoz U."/>
            <person name="Brodie E.L."/>
            <person name="Williams K.H."/>
            <person name="Hubbard S.S."/>
            <person name="Banfield J.F."/>
        </authorList>
    </citation>
    <scope>NUCLEOTIDE SEQUENCE [LARGE SCALE GENOMIC DNA]</scope>
</reference>
<feature type="transmembrane region" description="Helical" evidence="1">
    <location>
        <begin position="279"/>
        <end position="308"/>
    </location>
</feature>
<feature type="transmembrane region" description="Helical" evidence="1">
    <location>
        <begin position="126"/>
        <end position="143"/>
    </location>
</feature>
<name>A0A1G2LRS9_9BACT</name>